<evidence type="ECO:0000256" key="10">
    <source>
        <dbReference type="ARBA" id="ARBA00023180"/>
    </source>
</evidence>
<evidence type="ECO:0000256" key="8">
    <source>
        <dbReference type="ARBA" id="ARBA00023034"/>
    </source>
</evidence>
<keyword evidence="4 11" id="KW-0808">Transferase</keyword>
<evidence type="ECO:0000313" key="12">
    <source>
        <dbReference type="Proteomes" id="UP000196158"/>
    </source>
</evidence>
<dbReference type="GO" id="GO:0000139">
    <property type="term" value="C:Golgi membrane"/>
    <property type="evidence" value="ECO:0007669"/>
    <property type="project" value="UniProtKB-SubCell"/>
</dbReference>
<dbReference type="Proteomes" id="UP000196158">
    <property type="component" value="Unassembled WGS sequence"/>
</dbReference>
<proteinExistence type="inferred from homology"/>
<dbReference type="Pfam" id="PF11051">
    <property type="entry name" value="Mannosyl_trans3"/>
    <property type="match status" value="1"/>
</dbReference>
<evidence type="ECO:0000313" key="11">
    <source>
        <dbReference type="EMBL" id="SMN22925.1"/>
    </source>
</evidence>
<evidence type="ECO:0000256" key="4">
    <source>
        <dbReference type="ARBA" id="ARBA00022679"/>
    </source>
</evidence>
<dbReference type="AlphaFoldDB" id="A0A1X7RBC3"/>
<keyword evidence="10" id="KW-0325">Glycoprotein</keyword>
<dbReference type="GO" id="GO:0046354">
    <property type="term" value="P:mannan biosynthetic process"/>
    <property type="evidence" value="ECO:0007669"/>
    <property type="project" value="TreeGrafter"/>
</dbReference>
<dbReference type="InterPro" id="IPR022751">
    <property type="entry name" value="Alpha_mannosyltransferase"/>
</dbReference>
<dbReference type="PANTHER" id="PTHR31646">
    <property type="entry name" value="ALPHA-1,2-MANNOSYLTRANSFERASE MNN2"/>
    <property type="match status" value="1"/>
</dbReference>
<keyword evidence="9" id="KW-0472">Membrane</keyword>
<name>A0A1X7RBC3_9SACH</name>
<evidence type="ECO:0000256" key="6">
    <source>
        <dbReference type="ARBA" id="ARBA00022968"/>
    </source>
</evidence>
<keyword evidence="11" id="KW-0328">Glycosyltransferase</keyword>
<dbReference type="FunFam" id="3.90.550.10:FF:000177">
    <property type="entry name" value="MNN5p Alpha-1,2-mannosyltransferase"/>
    <property type="match status" value="1"/>
</dbReference>
<evidence type="ECO:0000256" key="7">
    <source>
        <dbReference type="ARBA" id="ARBA00022989"/>
    </source>
</evidence>
<dbReference type="OrthoDB" id="430354at2759"/>
<keyword evidence="8" id="KW-0333">Golgi apparatus</keyword>
<dbReference type="SUPFAM" id="SSF53448">
    <property type="entry name" value="Nucleotide-diphospho-sugar transferases"/>
    <property type="match status" value="1"/>
</dbReference>
<keyword evidence="5" id="KW-0812">Transmembrane</keyword>
<comment type="subcellular location">
    <subcellularLocation>
        <location evidence="1">Golgi apparatus membrane</location>
        <topology evidence="1">Single-pass type II membrane protein</topology>
    </subcellularLocation>
</comment>
<protein>
    <submittedName>
        <fullName evidence="11">Similar to Saccharomyces cerevisiae YBR015C MNN2 Alpha-1,2-mannosyltransferase</fullName>
    </submittedName>
</protein>
<sequence length="587" mass="67473">MLINKRIGKLLKIILAALAVLGVYRIIKSVREGNDYSNLSVSQYRDYLKSHIDTSSTSNELNGNTKEDKVKDERLLKFYSSVFQSIIDHSPTGKCRRVYSENCKLSTDVGNRPDDYKNWFKLSFTELIDCLELDLTEIENLSNSHASFIEQLNKLVLPKDSYKGDGIVTVGGGKFSLMAFLVIRTLRKLGTTLPVEVFIPPNDEGETEFCNILLPKYNAKCVYISDILPQEMINNFEFKGYQFKSIAIIASSFENLLLLDADNFPIKPLDDIFEAEPYKTTGLVMWPDFWRRTTQPLYYQIAGRTIDFKTRIRNSIDDLTPPHVYTKNLMDLKEVPFHDLLGTIPDVSTESGQLLINKSKHLATVLLALYYNVNGPTWYYPIFSQKAAGEGDKETFIAAANFYDLPFYQVKTNVGVDGYHQPNDKGYRGVAMLQHDFIQDYGKYVKARTDISNKYAKAGLAYDPEYSVESFYKEYFEDGEKQPEVDVMFIHSNLPKFDPYTLWTDDDLIVDGKHIRSFTNLRRLKNYDIELENFKVFNEVLCGEKKVSLFKYLEDKMNANDFRSMCQYIGNRLDFLEESHASAISSE</sequence>
<evidence type="ECO:0000256" key="9">
    <source>
        <dbReference type="ARBA" id="ARBA00023136"/>
    </source>
</evidence>
<reference evidence="11 12" key="1">
    <citation type="submission" date="2017-04" db="EMBL/GenBank/DDBJ databases">
        <authorList>
            <person name="Afonso C.L."/>
            <person name="Miller P.J."/>
            <person name="Scott M.A."/>
            <person name="Spackman E."/>
            <person name="Goraichik I."/>
            <person name="Dimitrov K.M."/>
            <person name="Suarez D.L."/>
            <person name="Swayne D.E."/>
        </authorList>
    </citation>
    <scope>NUCLEOTIDE SEQUENCE [LARGE SCALE GENOMIC DNA]</scope>
</reference>
<dbReference type="InterPro" id="IPR029044">
    <property type="entry name" value="Nucleotide-diphossugar_trans"/>
</dbReference>
<dbReference type="PANTHER" id="PTHR31646:SF1">
    <property type="entry name" value="ALPHA-1,2-MANNOSYLTRANSFERASE MNN2"/>
    <property type="match status" value="1"/>
</dbReference>
<keyword evidence="12" id="KW-1185">Reference proteome</keyword>
<comment type="similarity">
    <text evidence="3">Belongs to the MNN1/MNT family.</text>
</comment>
<organism evidence="11 12">
    <name type="scientific">Maudiozyma saulgeensis</name>
    <dbReference type="NCBI Taxonomy" id="1789683"/>
    <lineage>
        <taxon>Eukaryota</taxon>
        <taxon>Fungi</taxon>
        <taxon>Dikarya</taxon>
        <taxon>Ascomycota</taxon>
        <taxon>Saccharomycotina</taxon>
        <taxon>Saccharomycetes</taxon>
        <taxon>Saccharomycetales</taxon>
        <taxon>Saccharomycetaceae</taxon>
        <taxon>Maudiozyma</taxon>
    </lineage>
</organism>
<keyword evidence="7" id="KW-1133">Transmembrane helix</keyword>
<evidence type="ECO:0000256" key="2">
    <source>
        <dbReference type="ARBA" id="ARBA00004922"/>
    </source>
</evidence>
<keyword evidence="6" id="KW-0735">Signal-anchor</keyword>
<comment type="pathway">
    <text evidence="2">Protein modification; protein glycosylation.</text>
</comment>
<gene>
    <name evidence="11" type="ORF">KASA_0D00891G</name>
</gene>
<accession>A0A1X7RBC3</accession>
<dbReference type="STRING" id="1789683.A0A1X7RBC3"/>
<evidence type="ECO:0000256" key="3">
    <source>
        <dbReference type="ARBA" id="ARBA00009105"/>
    </source>
</evidence>
<dbReference type="GO" id="GO:0000026">
    <property type="term" value="F:alpha-1,2-mannosyltransferase activity"/>
    <property type="evidence" value="ECO:0007669"/>
    <property type="project" value="UniProtKB-ARBA"/>
</dbReference>
<evidence type="ECO:0000256" key="5">
    <source>
        <dbReference type="ARBA" id="ARBA00022692"/>
    </source>
</evidence>
<dbReference type="EMBL" id="FXLY01000015">
    <property type="protein sequence ID" value="SMN22925.1"/>
    <property type="molecule type" value="Genomic_DNA"/>
</dbReference>
<evidence type="ECO:0000256" key="1">
    <source>
        <dbReference type="ARBA" id="ARBA00004323"/>
    </source>
</evidence>